<organism evidence="1 2">
    <name type="scientific">Suillus luteus UH-Slu-Lm8-n1</name>
    <dbReference type="NCBI Taxonomy" id="930992"/>
    <lineage>
        <taxon>Eukaryota</taxon>
        <taxon>Fungi</taxon>
        <taxon>Dikarya</taxon>
        <taxon>Basidiomycota</taxon>
        <taxon>Agaricomycotina</taxon>
        <taxon>Agaricomycetes</taxon>
        <taxon>Agaricomycetidae</taxon>
        <taxon>Boletales</taxon>
        <taxon>Suillineae</taxon>
        <taxon>Suillaceae</taxon>
        <taxon>Suillus</taxon>
    </lineage>
</organism>
<dbReference type="InParanoid" id="A0A0C9ZI77"/>
<accession>A0A0C9ZI77</accession>
<reference evidence="1 2" key="1">
    <citation type="submission" date="2014-04" db="EMBL/GenBank/DDBJ databases">
        <authorList>
            <consortium name="DOE Joint Genome Institute"/>
            <person name="Kuo A."/>
            <person name="Ruytinx J."/>
            <person name="Rineau F."/>
            <person name="Colpaert J."/>
            <person name="Kohler A."/>
            <person name="Nagy L.G."/>
            <person name="Floudas D."/>
            <person name="Copeland A."/>
            <person name="Barry K.W."/>
            <person name="Cichocki N."/>
            <person name="Veneault-Fourrey C."/>
            <person name="LaButti K."/>
            <person name="Lindquist E.A."/>
            <person name="Lipzen A."/>
            <person name="Lundell T."/>
            <person name="Morin E."/>
            <person name="Murat C."/>
            <person name="Sun H."/>
            <person name="Tunlid A."/>
            <person name="Henrissat B."/>
            <person name="Grigoriev I.V."/>
            <person name="Hibbett D.S."/>
            <person name="Martin F."/>
            <person name="Nordberg H.P."/>
            <person name="Cantor M.N."/>
            <person name="Hua S.X."/>
        </authorList>
    </citation>
    <scope>NUCLEOTIDE SEQUENCE [LARGE SCALE GENOMIC DNA]</scope>
    <source>
        <strain evidence="1 2">UH-Slu-Lm8-n1</strain>
    </source>
</reference>
<dbReference type="Proteomes" id="UP000054485">
    <property type="component" value="Unassembled WGS sequence"/>
</dbReference>
<sequence>MSLLSVNRSCVSTSNQTIKRPRSWSMPSTALLYGSRISIDFSGTRPLTSDGTYSLNVARSRRLNEVMPNWCLS</sequence>
<name>A0A0C9ZI77_9AGAM</name>
<evidence type="ECO:0000313" key="2">
    <source>
        <dbReference type="Proteomes" id="UP000054485"/>
    </source>
</evidence>
<keyword evidence="2" id="KW-1185">Reference proteome</keyword>
<dbReference type="EMBL" id="KN835476">
    <property type="protein sequence ID" value="KIK37095.1"/>
    <property type="molecule type" value="Genomic_DNA"/>
</dbReference>
<reference evidence="2" key="2">
    <citation type="submission" date="2015-01" db="EMBL/GenBank/DDBJ databases">
        <title>Evolutionary Origins and Diversification of the Mycorrhizal Mutualists.</title>
        <authorList>
            <consortium name="DOE Joint Genome Institute"/>
            <consortium name="Mycorrhizal Genomics Consortium"/>
            <person name="Kohler A."/>
            <person name="Kuo A."/>
            <person name="Nagy L.G."/>
            <person name="Floudas D."/>
            <person name="Copeland A."/>
            <person name="Barry K.W."/>
            <person name="Cichocki N."/>
            <person name="Veneault-Fourrey C."/>
            <person name="LaButti K."/>
            <person name="Lindquist E.A."/>
            <person name="Lipzen A."/>
            <person name="Lundell T."/>
            <person name="Morin E."/>
            <person name="Murat C."/>
            <person name="Riley R."/>
            <person name="Ohm R."/>
            <person name="Sun H."/>
            <person name="Tunlid A."/>
            <person name="Henrissat B."/>
            <person name="Grigoriev I.V."/>
            <person name="Hibbett D.S."/>
            <person name="Martin F."/>
        </authorList>
    </citation>
    <scope>NUCLEOTIDE SEQUENCE [LARGE SCALE GENOMIC DNA]</scope>
    <source>
        <strain evidence="2">UH-Slu-Lm8-n1</strain>
    </source>
</reference>
<proteinExistence type="predicted"/>
<protein>
    <submittedName>
        <fullName evidence="1">Uncharacterized protein</fullName>
    </submittedName>
</protein>
<dbReference type="HOGENOM" id="CLU_2706467_0_0_1"/>
<dbReference type="AlphaFoldDB" id="A0A0C9ZI77"/>
<gene>
    <name evidence="1" type="ORF">CY34DRAFT_477529</name>
</gene>
<evidence type="ECO:0000313" key="1">
    <source>
        <dbReference type="EMBL" id="KIK37095.1"/>
    </source>
</evidence>